<dbReference type="AlphaFoldDB" id="A0A2N5TE83"/>
<reference evidence="1 2" key="1">
    <citation type="submission" date="2017-11" db="EMBL/GenBank/DDBJ databases">
        <title>De novo assembly and phasing of dikaryotic genomes from two isolates of Puccinia coronata f. sp. avenae, the causal agent of oat crown rust.</title>
        <authorList>
            <person name="Miller M.E."/>
            <person name="Zhang Y."/>
            <person name="Omidvar V."/>
            <person name="Sperschneider J."/>
            <person name="Schwessinger B."/>
            <person name="Raley C."/>
            <person name="Palmer J.M."/>
            <person name="Garnica D."/>
            <person name="Upadhyaya N."/>
            <person name="Rathjen J."/>
            <person name="Taylor J.M."/>
            <person name="Park R.F."/>
            <person name="Dodds P.N."/>
            <person name="Hirsch C.D."/>
            <person name="Kianian S.F."/>
            <person name="Figueroa M."/>
        </authorList>
    </citation>
    <scope>NUCLEOTIDE SEQUENCE [LARGE SCALE GENOMIC DNA]</scope>
    <source>
        <strain evidence="1">12SD80</strain>
    </source>
</reference>
<organism evidence="1 2">
    <name type="scientific">Puccinia coronata f. sp. avenae</name>
    <dbReference type="NCBI Taxonomy" id="200324"/>
    <lineage>
        <taxon>Eukaryota</taxon>
        <taxon>Fungi</taxon>
        <taxon>Dikarya</taxon>
        <taxon>Basidiomycota</taxon>
        <taxon>Pucciniomycotina</taxon>
        <taxon>Pucciniomycetes</taxon>
        <taxon>Pucciniales</taxon>
        <taxon>Pucciniaceae</taxon>
        <taxon>Puccinia</taxon>
    </lineage>
</organism>
<name>A0A2N5TE83_9BASI</name>
<protein>
    <submittedName>
        <fullName evidence="1">Uncharacterized protein</fullName>
    </submittedName>
</protein>
<accession>A0A2N5TE83</accession>
<dbReference type="EMBL" id="PGCI01000623">
    <property type="protein sequence ID" value="PLW23817.1"/>
    <property type="molecule type" value="Genomic_DNA"/>
</dbReference>
<proteinExistence type="predicted"/>
<evidence type="ECO:0000313" key="1">
    <source>
        <dbReference type="EMBL" id="PLW23817.1"/>
    </source>
</evidence>
<sequence length="134" mass="14775">MTVPSDMGTLGPRGTRVRRHWVAPGSQTVAGTTVLLIIVKNCDLIGPGFDPRSDFCSRLWILFHVTRLTRSVVPTAPCQRTRGVAWSVTESPHRVTVVTFDHVTREGPFLVAESPSRSKIELRTSDPSGCVYVM</sequence>
<evidence type="ECO:0000313" key="2">
    <source>
        <dbReference type="Proteomes" id="UP000235392"/>
    </source>
</evidence>
<gene>
    <name evidence="1" type="ORF">PCASD_10635</name>
</gene>
<comment type="caution">
    <text evidence="1">The sequence shown here is derived from an EMBL/GenBank/DDBJ whole genome shotgun (WGS) entry which is preliminary data.</text>
</comment>
<dbReference type="Proteomes" id="UP000235392">
    <property type="component" value="Unassembled WGS sequence"/>
</dbReference>